<evidence type="ECO:0000256" key="7">
    <source>
        <dbReference type="ARBA" id="ARBA00022833"/>
    </source>
</evidence>
<keyword evidence="4" id="KW-0645">Protease</keyword>
<protein>
    <recommendedName>
        <fullName evidence="15">Aminopeptidase N</fullName>
    </recommendedName>
</protein>
<evidence type="ECO:0000313" key="13">
    <source>
        <dbReference type="EMBL" id="CEM00603.1"/>
    </source>
</evidence>
<evidence type="ECO:0000256" key="2">
    <source>
        <dbReference type="ARBA" id="ARBA00010136"/>
    </source>
</evidence>
<dbReference type="FunFam" id="2.60.40.1730:FF:000005">
    <property type="entry name" value="Aminopeptidase N"/>
    <property type="match status" value="1"/>
</dbReference>
<evidence type="ECO:0000259" key="9">
    <source>
        <dbReference type="Pfam" id="PF01433"/>
    </source>
</evidence>
<feature type="domain" description="Peptidase M1 membrane alanine aminopeptidase" evidence="9">
    <location>
        <begin position="336"/>
        <end position="550"/>
    </location>
</feature>
<dbReference type="Proteomes" id="UP000041254">
    <property type="component" value="Unassembled WGS sequence"/>
</dbReference>
<dbReference type="Pfam" id="PF01433">
    <property type="entry name" value="Peptidase_M1"/>
    <property type="match status" value="1"/>
</dbReference>
<feature type="domain" description="Aminopeptidase N-like N-terminal" evidence="12">
    <location>
        <begin position="147"/>
        <end position="297"/>
    </location>
</feature>
<keyword evidence="8" id="KW-0482">Metalloprotease</keyword>
<evidence type="ECO:0000256" key="6">
    <source>
        <dbReference type="ARBA" id="ARBA00022801"/>
    </source>
</evidence>
<dbReference type="InterPro" id="IPR024601">
    <property type="entry name" value="Peptidase_M1_pepN_C"/>
</dbReference>
<dbReference type="Pfam" id="PF17900">
    <property type="entry name" value="Peptidase_M1_N"/>
    <property type="match status" value="1"/>
</dbReference>
<evidence type="ECO:0008006" key="15">
    <source>
        <dbReference type="Google" id="ProtNLM"/>
    </source>
</evidence>
<dbReference type="InterPro" id="IPR038438">
    <property type="entry name" value="PepN_Ig-like_sf"/>
</dbReference>
<sequence>MHTKGAGGAILSCILQSGSILRSIAVSTAAFQTPLTFLTRDGLNSSSFWRKARSNHHLVRPSRAPAPLQTTHAHSMASQTQTVTQTATAAAEQVKEVDLRKPPKEKKRLDYRPPEYWIKKVDLDFDVHKDTTTVRSVLTCYRNRGSPSGADLVLHGEDLTLKEVKLNGKVLSEGAEGYGHDEDKQLVIRGKLLPADPDELFKVETTVAICPEKNFQLSGLYKSGGMYCTQCEAEGFRRITYFLDRPDVMSLYTVRVEASKSEYPVLLSNGNQISSGDAADGRHYASFEDPHPKPCYLFALVVGNLKSIHSDFTTTSGRKVRLEIFSEPHNVAKLDWAMESLKKAMKWDEEKFGREYDLDVFNIVAVDDFNMGAMENKGLNVFNTALILASPDTSTDADYERIMGVIAHEYFHNWTGNRVTCRDWFQLTLKEGLTVFRDQEFSRDMASAAVKRIEDIIMLRSRQFPEDAGPMAHPIRPESYIAMDNFYTATVYEKGAEVIRMYQTLLSKHGFRKGMDLYFTRHDGQAVTCDDFRAAMADANTSDLKQFERWYLQAGTPVVTVESASYDPSLKQFTIVVSQSTPATPGQAEKHPLHIPIKTGLLSKATGKELQPSMVLELKGEKETFVFDNVPEEPIASILRDFSAPCRLKFERSPDDLAFLMAHDTDDFNRWEAGQTLATIVIKDTYNKLSAGESPPALPGVFVEAWRKVLTATDIDRSLQTYSLRLPDEKTLIGEIAAPIAPDHLHNARQHVRKGLVEACKKELREVYDKLTQEVAAEGGVFKVDEPSIARRRLRNALLISMAVLQDPETVKLAVEHFETGLCMSDRISALYALADIPVAEREAVIQKFYGDSKDDKLKMCKWFAVQAQSDLPDTVERVKELMKHPDFELKNPNKLRAVVGAFANNNFHFHRKDGAGYSLVCDVIKEVDKLNPQMASRFAVFLAGWKNVEPVRSAMMKAQLERLRDTENLSNDTMEIVIKGLSG</sequence>
<dbReference type="Gene3D" id="3.30.2010.30">
    <property type="match status" value="1"/>
</dbReference>
<keyword evidence="5" id="KW-0479">Metal-binding</keyword>
<evidence type="ECO:0000256" key="5">
    <source>
        <dbReference type="ARBA" id="ARBA00022723"/>
    </source>
</evidence>
<dbReference type="InterPro" id="IPR045357">
    <property type="entry name" value="Aminopeptidase_N-like_N"/>
</dbReference>
<dbReference type="PhylomeDB" id="A0A0G4EQU1"/>
<evidence type="ECO:0000256" key="1">
    <source>
        <dbReference type="ARBA" id="ARBA00001947"/>
    </source>
</evidence>
<dbReference type="Gene3D" id="1.25.50.10">
    <property type="entry name" value="Peptidase M1, alanyl aminopeptidase, C-terminal domain"/>
    <property type="match status" value="1"/>
</dbReference>
<dbReference type="Gene3D" id="1.10.390.10">
    <property type="entry name" value="Neutral Protease Domain 2"/>
    <property type="match status" value="1"/>
</dbReference>
<dbReference type="FunFam" id="1.10.390.10:FF:000002">
    <property type="entry name" value="Aminopeptidase N"/>
    <property type="match status" value="1"/>
</dbReference>
<dbReference type="PANTHER" id="PTHR46322">
    <property type="entry name" value="PUROMYCIN-SENSITIVE AMINOPEPTIDASE"/>
    <property type="match status" value="1"/>
</dbReference>
<dbReference type="InterPro" id="IPR027268">
    <property type="entry name" value="Peptidase_M4/M1_CTD_sf"/>
</dbReference>
<reference evidence="13 14" key="1">
    <citation type="submission" date="2014-11" db="EMBL/GenBank/DDBJ databases">
        <authorList>
            <person name="Zhu J."/>
            <person name="Qi W."/>
            <person name="Song R."/>
        </authorList>
    </citation>
    <scope>NUCLEOTIDE SEQUENCE [LARGE SCALE GENOMIC DNA]</scope>
</reference>
<name>A0A0G4EQU1_VITBC</name>
<keyword evidence="3" id="KW-0031">Aminopeptidase</keyword>
<dbReference type="SUPFAM" id="SSF63737">
    <property type="entry name" value="Leukotriene A4 hydrolase N-terminal domain"/>
    <property type="match status" value="1"/>
</dbReference>
<dbReference type="SUPFAM" id="SSF55486">
    <property type="entry name" value="Metalloproteases ('zincins'), catalytic domain"/>
    <property type="match status" value="1"/>
</dbReference>
<dbReference type="Pfam" id="PF17432">
    <property type="entry name" value="DUF3458_C"/>
    <property type="match status" value="1"/>
</dbReference>
<dbReference type="PRINTS" id="PR00756">
    <property type="entry name" value="ALADIPTASE"/>
</dbReference>
<dbReference type="InterPro" id="IPR035414">
    <property type="entry name" value="Peptidase_M1_pepN_Ig-like"/>
</dbReference>
<feature type="domain" description="Peptidase M1 alanyl aminopeptidase Ig-like fold" evidence="10">
    <location>
        <begin position="555"/>
        <end position="650"/>
    </location>
</feature>
<dbReference type="FunFam" id="3.30.2010.30:FF:000002">
    <property type="entry name" value="Putative aminopeptidase N"/>
    <property type="match status" value="1"/>
</dbReference>
<dbReference type="InterPro" id="IPR001930">
    <property type="entry name" value="Peptidase_M1"/>
</dbReference>
<evidence type="ECO:0000256" key="3">
    <source>
        <dbReference type="ARBA" id="ARBA00022438"/>
    </source>
</evidence>
<dbReference type="AlphaFoldDB" id="A0A0G4EQU1"/>
<dbReference type="OMA" id="FKRWYSQ"/>
<proteinExistence type="inferred from homology"/>
<gene>
    <name evidence="13" type="ORF">Vbra_12872</name>
</gene>
<dbReference type="InterPro" id="IPR037144">
    <property type="entry name" value="Peptidase_M1_pepN_C_sf"/>
</dbReference>
<keyword evidence="14" id="KW-1185">Reference proteome</keyword>
<evidence type="ECO:0000256" key="8">
    <source>
        <dbReference type="ARBA" id="ARBA00023049"/>
    </source>
</evidence>
<dbReference type="GO" id="GO:0004177">
    <property type="term" value="F:aminopeptidase activity"/>
    <property type="evidence" value="ECO:0007669"/>
    <property type="project" value="UniProtKB-KW"/>
</dbReference>
<comment type="similarity">
    <text evidence="2">Belongs to the peptidase M1 family.</text>
</comment>
<evidence type="ECO:0000259" key="12">
    <source>
        <dbReference type="Pfam" id="PF17900"/>
    </source>
</evidence>
<dbReference type="VEuPathDB" id="CryptoDB:Vbra_12872"/>
<dbReference type="CDD" id="cd09600">
    <property type="entry name" value="M1_APN"/>
    <property type="match status" value="1"/>
</dbReference>
<dbReference type="Pfam" id="PF11940">
    <property type="entry name" value="DUF3458"/>
    <property type="match status" value="1"/>
</dbReference>
<dbReference type="InterPro" id="IPR042097">
    <property type="entry name" value="Aminopeptidase_N-like_N_sf"/>
</dbReference>
<organism evidence="13 14">
    <name type="scientific">Vitrella brassicaformis (strain CCMP3155)</name>
    <dbReference type="NCBI Taxonomy" id="1169540"/>
    <lineage>
        <taxon>Eukaryota</taxon>
        <taxon>Sar</taxon>
        <taxon>Alveolata</taxon>
        <taxon>Colpodellida</taxon>
        <taxon>Vitrellaceae</taxon>
        <taxon>Vitrella</taxon>
    </lineage>
</organism>
<keyword evidence="7" id="KW-0862">Zinc</keyword>
<dbReference type="Gene3D" id="2.60.40.1840">
    <property type="match status" value="1"/>
</dbReference>
<dbReference type="GO" id="GO:0008270">
    <property type="term" value="F:zinc ion binding"/>
    <property type="evidence" value="ECO:0007669"/>
    <property type="project" value="InterPro"/>
</dbReference>
<dbReference type="InterPro" id="IPR012779">
    <property type="entry name" value="Peptidase_M1_pepN"/>
</dbReference>
<dbReference type="PANTHER" id="PTHR46322:SF1">
    <property type="entry name" value="PUROMYCIN-SENSITIVE AMINOPEPTIDASE"/>
    <property type="match status" value="1"/>
</dbReference>
<evidence type="ECO:0000259" key="11">
    <source>
        <dbReference type="Pfam" id="PF17432"/>
    </source>
</evidence>
<feature type="domain" description="Peptidase M1 alanyl aminopeptidase C-terminal" evidence="11">
    <location>
        <begin position="655"/>
        <end position="982"/>
    </location>
</feature>
<dbReference type="Gene3D" id="2.60.40.1730">
    <property type="entry name" value="tricorn interacting facor f3 domain"/>
    <property type="match status" value="1"/>
</dbReference>
<evidence type="ECO:0000313" key="14">
    <source>
        <dbReference type="Proteomes" id="UP000041254"/>
    </source>
</evidence>
<accession>A0A0G4EQU1</accession>
<dbReference type="InParanoid" id="A0A0G4EQU1"/>
<dbReference type="EMBL" id="CDMY01000295">
    <property type="protein sequence ID" value="CEM00603.1"/>
    <property type="molecule type" value="Genomic_DNA"/>
</dbReference>
<dbReference type="GO" id="GO:0006508">
    <property type="term" value="P:proteolysis"/>
    <property type="evidence" value="ECO:0007669"/>
    <property type="project" value="UniProtKB-KW"/>
</dbReference>
<dbReference type="FunFam" id="2.60.40.1840:FF:000001">
    <property type="entry name" value="Aminopeptidase N"/>
    <property type="match status" value="1"/>
</dbReference>
<dbReference type="GO" id="GO:0008237">
    <property type="term" value="F:metallopeptidase activity"/>
    <property type="evidence" value="ECO:0007669"/>
    <property type="project" value="UniProtKB-KW"/>
</dbReference>
<dbReference type="STRING" id="1169540.A0A0G4EQU1"/>
<comment type="cofactor">
    <cofactor evidence="1">
        <name>Zn(2+)</name>
        <dbReference type="ChEBI" id="CHEBI:29105"/>
    </cofactor>
</comment>
<evidence type="ECO:0000259" key="10">
    <source>
        <dbReference type="Pfam" id="PF11940"/>
    </source>
</evidence>
<dbReference type="NCBIfam" id="TIGR02414">
    <property type="entry name" value="pepN_proteo"/>
    <property type="match status" value="1"/>
</dbReference>
<dbReference type="OrthoDB" id="10031169at2759"/>
<evidence type="ECO:0000256" key="4">
    <source>
        <dbReference type="ARBA" id="ARBA00022670"/>
    </source>
</evidence>
<dbReference type="InterPro" id="IPR014782">
    <property type="entry name" value="Peptidase_M1_dom"/>
</dbReference>
<keyword evidence="6" id="KW-0378">Hydrolase</keyword>